<comment type="similarity">
    <text evidence="1 4">Belongs to the prolyl-tRNA editing family. YbaK/EbsC subfamily.</text>
</comment>
<dbReference type="PANTHER" id="PTHR30411">
    <property type="entry name" value="CYTOPLASMIC PROTEIN"/>
    <property type="match status" value="1"/>
</dbReference>
<dbReference type="GO" id="GO:0016829">
    <property type="term" value="F:lyase activity"/>
    <property type="evidence" value="ECO:0007669"/>
    <property type="project" value="UniProtKB-KW"/>
</dbReference>
<dbReference type="InterPro" id="IPR007214">
    <property type="entry name" value="YbaK/aa-tRNA-synth-assoc-dom"/>
</dbReference>
<evidence type="ECO:0000313" key="7">
    <source>
        <dbReference type="Proteomes" id="UP000027661"/>
    </source>
</evidence>
<evidence type="ECO:0000256" key="2">
    <source>
        <dbReference type="ARBA" id="ARBA00022917"/>
    </source>
</evidence>
<dbReference type="NCBIfam" id="TIGR00011">
    <property type="entry name" value="YbaK_EbsC"/>
    <property type="match status" value="1"/>
</dbReference>
<comment type="caution">
    <text evidence="6">The sequence shown here is derived from an EMBL/GenBank/DDBJ whole genome shotgun (WGS) entry which is preliminary data.</text>
</comment>
<organism evidence="6 7">
    <name type="scientific">Phocaeicola vulgatus str. 3975 RP4</name>
    <dbReference type="NCBI Taxonomy" id="1339352"/>
    <lineage>
        <taxon>Bacteria</taxon>
        <taxon>Pseudomonadati</taxon>
        <taxon>Bacteroidota</taxon>
        <taxon>Bacteroidia</taxon>
        <taxon>Bacteroidales</taxon>
        <taxon>Bacteroidaceae</taxon>
        <taxon>Phocaeicola</taxon>
    </lineage>
</organism>
<dbReference type="GO" id="GO:0004812">
    <property type="term" value="F:aminoacyl-tRNA ligase activity"/>
    <property type="evidence" value="ECO:0007669"/>
    <property type="project" value="UniProtKB-KW"/>
</dbReference>
<keyword evidence="6" id="KW-0030">Aminoacyl-tRNA synthetase</keyword>
<evidence type="ECO:0000256" key="1">
    <source>
        <dbReference type="ARBA" id="ARBA00009798"/>
    </source>
</evidence>
<dbReference type="RefSeq" id="WP_005846627.1">
    <property type="nucleotide sequence ID" value="NZ_JNHM01000028.1"/>
</dbReference>
<dbReference type="EC" id="4.2.-.-" evidence="4"/>
<evidence type="ECO:0000259" key="5">
    <source>
        <dbReference type="Pfam" id="PF04073"/>
    </source>
</evidence>
<dbReference type="Proteomes" id="UP000027661">
    <property type="component" value="Unassembled WGS sequence"/>
</dbReference>
<protein>
    <recommendedName>
        <fullName evidence="4">Cys-tRNA(Pro)/Cys-tRNA(Cys) deacylase</fullName>
        <ecNumber evidence="4">4.2.-.-</ecNumber>
    </recommendedName>
</protein>
<proteinExistence type="inferred from homology"/>
<dbReference type="Pfam" id="PF04073">
    <property type="entry name" value="tRNA_edit"/>
    <property type="match status" value="1"/>
</dbReference>
<dbReference type="EMBL" id="JNHM01000028">
    <property type="protein sequence ID" value="KDS53835.1"/>
    <property type="molecule type" value="Genomic_DNA"/>
</dbReference>
<accession>A0A069SJ48</accession>
<keyword evidence="6" id="KW-0436">Ligase</keyword>
<evidence type="ECO:0000256" key="3">
    <source>
        <dbReference type="ARBA" id="ARBA00023239"/>
    </source>
</evidence>
<gene>
    <name evidence="6" type="ORF">M099_2259</name>
</gene>
<dbReference type="SUPFAM" id="SSF55826">
    <property type="entry name" value="YbaK/ProRS associated domain"/>
    <property type="match status" value="1"/>
</dbReference>
<feature type="domain" description="YbaK/aminoacyl-tRNA synthetase-associated" evidence="5">
    <location>
        <begin position="34"/>
        <end position="149"/>
    </location>
</feature>
<dbReference type="Gene3D" id="3.90.960.10">
    <property type="entry name" value="YbaK/aminoacyl-tRNA synthetase-associated domain"/>
    <property type="match status" value="1"/>
</dbReference>
<name>A0A069SJ48_PHOVU</name>
<keyword evidence="3 4" id="KW-0456">Lyase</keyword>
<keyword evidence="2 4" id="KW-0648">Protein biosynthesis</keyword>
<reference evidence="6 7" key="1">
    <citation type="submission" date="2014-04" db="EMBL/GenBank/DDBJ databases">
        <authorList>
            <person name="Sears C."/>
            <person name="Carroll K."/>
            <person name="Sack B.R."/>
            <person name="Qadri F."/>
            <person name="Myers L.L."/>
            <person name="Chung G.-T."/>
            <person name="Escheverria P."/>
            <person name="Fraser C.M."/>
            <person name="Sadzewicz L."/>
            <person name="Shefchek K.A."/>
            <person name="Tallon L."/>
            <person name="Das S.P."/>
            <person name="Daugherty S."/>
            <person name="Mongodin E.F."/>
        </authorList>
    </citation>
    <scope>NUCLEOTIDE SEQUENCE [LARGE SCALE GENOMIC DNA]</scope>
    <source>
        <strain evidence="6 7">3975 RP4</strain>
    </source>
</reference>
<dbReference type="AlphaFoldDB" id="A0A069SJ48"/>
<sequence length="161" mass="17802">MKEKIAKTNVARLLDKAKIAYELIPYEVDENDLSAVHVAASLGENIEQVFKTLVLHGDKSGYFVCVIPGEHEVDLKMAAKVSGNKKCDLIPMKELLPLTGYIRGGCSPIGMKKHFPTYIHETCTAFPYIYISAGIRGLQIKIAADDLIKETKAEICSLFTE</sequence>
<dbReference type="PANTHER" id="PTHR30411:SF0">
    <property type="entry name" value="CYS-TRNA(PRO)_CYS-TRNA(CYS) DEACYLASE YBAK"/>
    <property type="match status" value="1"/>
</dbReference>
<evidence type="ECO:0000313" key="6">
    <source>
        <dbReference type="EMBL" id="KDS53835.1"/>
    </source>
</evidence>
<dbReference type="CDD" id="cd00002">
    <property type="entry name" value="YbaK_deacylase"/>
    <property type="match status" value="1"/>
</dbReference>
<dbReference type="InterPro" id="IPR036754">
    <property type="entry name" value="YbaK/aa-tRNA-synt-asso_dom_sf"/>
</dbReference>
<dbReference type="InterPro" id="IPR004369">
    <property type="entry name" value="Prolyl-tRNA_editing_YbaK/EbsC"/>
</dbReference>
<evidence type="ECO:0000256" key="4">
    <source>
        <dbReference type="PIRNR" id="PIRNR006181"/>
    </source>
</evidence>
<dbReference type="PIRSF" id="PIRSF006181">
    <property type="entry name" value="EbsC_YbaK"/>
    <property type="match status" value="1"/>
</dbReference>
<dbReference type="GO" id="GO:0006412">
    <property type="term" value="P:translation"/>
    <property type="evidence" value="ECO:0007669"/>
    <property type="project" value="UniProtKB-KW"/>
</dbReference>
<dbReference type="GO" id="GO:0002161">
    <property type="term" value="F:aminoacyl-tRNA deacylase activity"/>
    <property type="evidence" value="ECO:0007669"/>
    <property type="project" value="InterPro"/>
</dbReference>
<dbReference type="PATRIC" id="fig|1339352.3.peg.2176"/>